<dbReference type="Proteomes" id="UP000823046">
    <property type="component" value="Unassembled WGS sequence"/>
</dbReference>
<comment type="caution">
    <text evidence="2">The sequence shown here is derived from an EMBL/GenBank/DDBJ whole genome shotgun (WGS) entry which is preliminary data.</text>
</comment>
<feature type="signal peptide" evidence="1">
    <location>
        <begin position="1"/>
        <end position="19"/>
    </location>
</feature>
<proteinExistence type="predicted"/>
<evidence type="ECO:0000256" key="1">
    <source>
        <dbReference type="SAM" id="SignalP"/>
    </source>
</evidence>
<evidence type="ECO:0000313" key="2">
    <source>
        <dbReference type="EMBL" id="KAF8821976.1"/>
    </source>
</evidence>
<feature type="chain" id="PRO_5045513711" evidence="1">
    <location>
        <begin position="20"/>
        <end position="64"/>
    </location>
</feature>
<keyword evidence="3" id="KW-1185">Reference proteome</keyword>
<organism evidence="2 3">
    <name type="scientific">Cardiosporidium cionae</name>
    <dbReference type="NCBI Taxonomy" id="476202"/>
    <lineage>
        <taxon>Eukaryota</taxon>
        <taxon>Sar</taxon>
        <taxon>Alveolata</taxon>
        <taxon>Apicomplexa</taxon>
        <taxon>Aconoidasida</taxon>
        <taxon>Nephromycida</taxon>
        <taxon>Cardiosporidium</taxon>
    </lineage>
</organism>
<name>A0ABQ7JD57_9APIC</name>
<accession>A0ABQ7JD57</accession>
<keyword evidence="1" id="KW-0732">Signal</keyword>
<sequence length="64" mass="7488">MNLMFALIVSIITMCNTNCIELDEVYNSKKQKIQQRKIPNSNLNQKNEHVKLHRSMKTALDKNI</sequence>
<reference evidence="2 3" key="1">
    <citation type="journal article" date="2020" name="bioRxiv">
        <title>Metabolic contributions of an alphaproteobacterial endosymbiont in the apicomplexan Cardiosporidium cionae.</title>
        <authorList>
            <person name="Hunter E.S."/>
            <person name="Paight C.J."/>
            <person name="Lane C.E."/>
        </authorList>
    </citation>
    <scope>NUCLEOTIDE SEQUENCE [LARGE SCALE GENOMIC DNA]</scope>
    <source>
        <strain evidence="2">ESH_2018</strain>
    </source>
</reference>
<protein>
    <submittedName>
        <fullName evidence="2">Uncharacterized protein</fullName>
    </submittedName>
</protein>
<evidence type="ECO:0000313" key="3">
    <source>
        <dbReference type="Proteomes" id="UP000823046"/>
    </source>
</evidence>
<dbReference type="EMBL" id="JADAQX010000102">
    <property type="protein sequence ID" value="KAF8821976.1"/>
    <property type="molecule type" value="Genomic_DNA"/>
</dbReference>
<gene>
    <name evidence="2" type="ORF">IE077_004239</name>
</gene>